<accession>A0A074S462</accession>
<evidence type="ECO:0000313" key="3">
    <source>
        <dbReference type="EMBL" id="KEP44907.1"/>
    </source>
</evidence>
<keyword evidence="4" id="KW-1185">Reference proteome</keyword>
<dbReference type="AlphaFoldDB" id="A0A074S462"/>
<organism evidence="3 4">
    <name type="scientific">Rhizoctonia solani 123E</name>
    <dbReference type="NCBI Taxonomy" id="1423351"/>
    <lineage>
        <taxon>Eukaryota</taxon>
        <taxon>Fungi</taxon>
        <taxon>Dikarya</taxon>
        <taxon>Basidiomycota</taxon>
        <taxon>Agaricomycotina</taxon>
        <taxon>Agaricomycetes</taxon>
        <taxon>Cantharellales</taxon>
        <taxon>Ceratobasidiaceae</taxon>
        <taxon>Rhizoctonia</taxon>
    </lineage>
</organism>
<gene>
    <name evidence="3" type="ORF">V565_351530</name>
</gene>
<dbReference type="HOGENOM" id="CLU_1012466_0_0_1"/>
<reference evidence="3 4" key="1">
    <citation type="submission" date="2013-12" db="EMBL/GenBank/DDBJ databases">
        <authorList>
            <person name="Cubeta M."/>
            <person name="Pakala S."/>
            <person name="Fedorova N."/>
            <person name="Thomas E."/>
            <person name="Dean R."/>
            <person name="Jabaji S."/>
            <person name="Neate S."/>
            <person name="Toda T."/>
            <person name="Tavantzis S."/>
            <person name="Vilgalys R."/>
            <person name="Bharathan N."/>
            <person name="Pakala S."/>
            <person name="Losada L.S."/>
            <person name="Zafar N."/>
            <person name="Nierman W."/>
        </authorList>
    </citation>
    <scope>NUCLEOTIDE SEQUENCE [LARGE SCALE GENOMIC DNA]</scope>
    <source>
        <strain evidence="3 4">123E</strain>
    </source>
</reference>
<dbReference type="EMBL" id="AZST01002583">
    <property type="protein sequence ID" value="KEP44907.1"/>
    <property type="molecule type" value="Genomic_DNA"/>
</dbReference>
<feature type="region of interest" description="Disordered" evidence="2">
    <location>
        <begin position="1"/>
        <end position="44"/>
    </location>
</feature>
<feature type="region of interest" description="Disordered" evidence="2">
    <location>
        <begin position="64"/>
        <end position="132"/>
    </location>
</feature>
<evidence type="ECO:0000313" key="4">
    <source>
        <dbReference type="Proteomes" id="UP000027456"/>
    </source>
</evidence>
<keyword evidence="1" id="KW-0175">Coiled coil</keyword>
<evidence type="ECO:0000256" key="2">
    <source>
        <dbReference type="SAM" id="MobiDB-lite"/>
    </source>
</evidence>
<evidence type="ECO:0000256" key="1">
    <source>
        <dbReference type="SAM" id="Coils"/>
    </source>
</evidence>
<proteinExistence type="predicted"/>
<name>A0A074S462_9AGAM</name>
<comment type="caution">
    <text evidence="3">The sequence shown here is derived from an EMBL/GenBank/DDBJ whole genome shotgun (WGS) entry which is preliminary data.</text>
</comment>
<feature type="compositionally biased region" description="Basic and acidic residues" evidence="2">
    <location>
        <begin position="1"/>
        <end position="16"/>
    </location>
</feature>
<dbReference type="Proteomes" id="UP000027456">
    <property type="component" value="Unassembled WGS sequence"/>
</dbReference>
<feature type="compositionally biased region" description="Low complexity" evidence="2">
    <location>
        <begin position="22"/>
        <end position="32"/>
    </location>
</feature>
<feature type="coiled-coil region" evidence="1">
    <location>
        <begin position="208"/>
        <end position="263"/>
    </location>
</feature>
<protein>
    <submittedName>
        <fullName evidence="3">Uncharacterized protein</fullName>
    </submittedName>
</protein>
<feature type="compositionally biased region" description="Pro residues" evidence="2">
    <location>
        <begin position="98"/>
        <end position="109"/>
    </location>
</feature>
<sequence length="278" mass="32033">MPSSKRKADASPDKRVSKPRTARATAKTSTKSSHARGARPSCGDLRYLILSYAQHRRHKLLLPTSQWRKPSPDWEDEGDWHQPSGEDEDSDVEMTQPQPSPEPSQPPSPEKPKRGRPPKQTQVGKARTRRPTTFKLPAFQDIATLTDAFVDKLIHMFKLAIVHNRAKSEARKDRCLRIEIDTKYLETSMAYEKTLSQASKAHYHQRKLQEAQTRHMNAETTHNRIQMEKVELEFKLAQCQKELKELEKELEKSNNSHESAEMLHDLDRMERLMEAGPP</sequence>
<dbReference type="OrthoDB" id="10390973at2759"/>